<dbReference type="CDD" id="cd01185">
    <property type="entry name" value="INTN1_C_like"/>
    <property type="match status" value="1"/>
</dbReference>
<dbReference type="GO" id="GO:0003677">
    <property type="term" value="F:DNA binding"/>
    <property type="evidence" value="ECO:0007669"/>
    <property type="project" value="UniProtKB-KW"/>
</dbReference>
<dbReference type="Gene3D" id="1.10.443.10">
    <property type="entry name" value="Intergrase catalytic core"/>
    <property type="match status" value="1"/>
</dbReference>
<dbReference type="Proteomes" id="UP000434604">
    <property type="component" value="Unassembled WGS sequence"/>
</dbReference>
<dbReference type="RefSeq" id="WP_151934943.1">
    <property type="nucleotide sequence ID" value="NZ_WDED01000020.1"/>
</dbReference>
<evidence type="ECO:0000313" key="6">
    <source>
        <dbReference type="Proteomes" id="UP000434604"/>
    </source>
</evidence>
<dbReference type="InterPro" id="IPR011010">
    <property type="entry name" value="DNA_brk_join_enz"/>
</dbReference>
<feature type="domain" description="Tyr recombinase" evidence="4">
    <location>
        <begin position="209"/>
        <end position="380"/>
    </location>
</feature>
<dbReference type="PANTHER" id="PTHR30349">
    <property type="entry name" value="PHAGE INTEGRASE-RELATED"/>
    <property type="match status" value="1"/>
</dbReference>
<dbReference type="AlphaFoldDB" id="A0A7J5PVH3"/>
<dbReference type="InterPro" id="IPR002104">
    <property type="entry name" value="Integrase_catalytic"/>
</dbReference>
<evidence type="ECO:0000256" key="3">
    <source>
        <dbReference type="ARBA" id="ARBA00023172"/>
    </source>
</evidence>
<dbReference type="Pfam" id="PF17293">
    <property type="entry name" value="Arm-DNA-bind_5"/>
    <property type="match status" value="1"/>
</dbReference>
<dbReference type="InterPro" id="IPR025269">
    <property type="entry name" value="SAM-like_dom"/>
</dbReference>
<evidence type="ECO:0000259" key="4">
    <source>
        <dbReference type="PROSITE" id="PS51898"/>
    </source>
</evidence>
<dbReference type="GO" id="GO:0015074">
    <property type="term" value="P:DNA integration"/>
    <property type="evidence" value="ECO:0007669"/>
    <property type="project" value="InterPro"/>
</dbReference>
<keyword evidence="3" id="KW-0233">DNA recombination</keyword>
<evidence type="ECO:0000256" key="2">
    <source>
        <dbReference type="ARBA" id="ARBA00023125"/>
    </source>
</evidence>
<comment type="similarity">
    <text evidence="1">Belongs to the 'phage' integrase family.</text>
</comment>
<evidence type="ECO:0000256" key="1">
    <source>
        <dbReference type="ARBA" id="ARBA00008857"/>
    </source>
</evidence>
<reference evidence="5 6" key="1">
    <citation type="journal article" date="2019" name="Nat. Med.">
        <title>A library of human gut bacterial isolates paired with longitudinal multiomics data enables mechanistic microbiome research.</title>
        <authorList>
            <person name="Poyet M."/>
            <person name="Groussin M."/>
            <person name="Gibbons S.M."/>
            <person name="Avila-Pacheco J."/>
            <person name="Jiang X."/>
            <person name="Kearney S.M."/>
            <person name="Perrotta A.R."/>
            <person name="Berdy B."/>
            <person name="Zhao S."/>
            <person name="Lieberman T.D."/>
            <person name="Swanson P.K."/>
            <person name="Smith M."/>
            <person name="Roesemann S."/>
            <person name="Alexander J.E."/>
            <person name="Rich S.A."/>
            <person name="Livny J."/>
            <person name="Vlamakis H."/>
            <person name="Clish C."/>
            <person name="Bullock K."/>
            <person name="Deik A."/>
            <person name="Scott J."/>
            <person name="Pierce K.A."/>
            <person name="Xavier R.J."/>
            <person name="Alm E.J."/>
        </authorList>
    </citation>
    <scope>NUCLEOTIDE SEQUENCE [LARGE SCALE GENOMIC DNA]</scope>
    <source>
        <strain evidence="5 6">BIOML-A58</strain>
    </source>
</reference>
<organism evidence="5 6">
    <name type="scientific">Bacteroides xylanisolvens</name>
    <dbReference type="NCBI Taxonomy" id="371601"/>
    <lineage>
        <taxon>Bacteria</taxon>
        <taxon>Pseudomonadati</taxon>
        <taxon>Bacteroidota</taxon>
        <taxon>Bacteroidia</taxon>
        <taxon>Bacteroidales</taxon>
        <taxon>Bacteroidaceae</taxon>
        <taxon>Bacteroides</taxon>
    </lineage>
</organism>
<dbReference type="PROSITE" id="PS51898">
    <property type="entry name" value="TYR_RECOMBINASE"/>
    <property type="match status" value="1"/>
</dbReference>
<sequence length="387" mass="44452">MGRKKKEIKMKEPVRIREKRLNDGNVSLYLDIYYRGARKKEGLKLYLVPEISSAAKLQNANTRKLAEQIKAQRILDIQQQGIVNWEDVKKSKMTLSAWVEQYTTEDCGLSPASMRSKRNAQARVEQYLLYIGKPDLALTEVDKDFCKGFIAFLKTCTFNNGKKTLGSTTCRIFVNRLAAALGKAVRDGLIDRNPFKLLETKEKPQKANAMREFLTIDELRQLIATPCRYDIVKKAFLFSCFTGLRYSDMMTLKWSEIHKAADGKTLYIEHEQVKTRNRVTIPLSDEALKWMPRKAKDIDTVFHQLRITSTTVEVVLGEWMQEAGIQKHITYHCSRHTAATLLLTLGADLYTVSKILGHKSIRMTEVYAKIVDKKKIETMNLVNNMFV</sequence>
<gene>
    <name evidence="5" type="ORF">GA398_14020</name>
</gene>
<dbReference type="InterPro" id="IPR013762">
    <property type="entry name" value="Integrase-like_cat_sf"/>
</dbReference>
<dbReference type="EMBL" id="WDED01000020">
    <property type="protein sequence ID" value="KAB6146853.1"/>
    <property type="molecule type" value="Genomic_DNA"/>
</dbReference>
<dbReference type="InterPro" id="IPR050090">
    <property type="entry name" value="Tyrosine_recombinase_XerCD"/>
</dbReference>
<accession>A0A7J5PVH3</accession>
<keyword evidence="2" id="KW-0238">DNA-binding</keyword>
<dbReference type="SUPFAM" id="SSF56349">
    <property type="entry name" value="DNA breaking-rejoining enzymes"/>
    <property type="match status" value="1"/>
</dbReference>
<evidence type="ECO:0000313" key="5">
    <source>
        <dbReference type="EMBL" id="KAB6146853.1"/>
    </source>
</evidence>
<dbReference type="Pfam" id="PF00589">
    <property type="entry name" value="Phage_integrase"/>
    <property type="match status" value="1"/>
</dbReference>
<dbReference type="GO" id="GO:0006310">
    <property type="term" value="P:DNA recombination"/>
    <property type="evidence" value="ECO:0007669"/>
    <property type="project" value="UniProtKB-KW"/>
</dbReference>
<dbReference type="Gene3D" id="1.10.150.130">
    <property type="match status" value="1"/>
</dbReference>
<dbReference type="InterPro" id="IPR035386">
    <property type="entry name" value="Arm-DNA-bind_5"/>
</dbReference>
<dbReference type="InterPro" id="IPR010998">
    <property type="entry name" value="Integrase_recombinase_N"/>
</dbReference>
<protein>
    <submittedName>
        <fullName evidence="5">Site-specific integrase</fullName>
    </submittedName>
</protein>
<dbReference type="PANTHER" id="PTHR30349:SF64">
    <property type="entry name" value="PROPHAGE INTEGRASE INTD-RELATED"/>
    <property type="match status" value="1"/>
</dbReference>
<proteinExistence type="inferred from homology"/>
<name>A0A7J5PVH3_9BACE</name>
<comment type="caution">
    <text evidence="5">The sequence shown here is derived from an EMBL/GenBank/DDBJ whole genome shotgun (WGS) entry which is preliminary data.</text>
</comment>
<dbReference type="Pfam" id="PF13102">
    <property type="entry name" value="Phage_int_SAM_5"/>
    <property type="match status" value="1"/>
</dbReference>